<dbReference type="Proteomes" id="UP001151760">
    <property type="component" value="Unassembled WGS sequence"/>
</dbReference>
<evidence type="ECO:0000313" key="3">
    <source>
        <dbReference type="Proteomes" id="UP001151760"/>
    </source>
</evidence>
<organism evidence="2 3">
    <name type="scientific">Tanacetum coccineum</name>
    <dbReference type="NCBI Taxonomy" id="301880"/>
    <lineage>
        <taxon>Eukaryota</taxon>
        <taxon>Viridiplantae</taxon>
        <taxon>Streptophyta</taxon>
        <taxon>Embryophyta</taxon>
        <taxon>Tracheophyta</taxon>
        <taxon>Spermatophyta</taxon>
        <taxon>Magnoliopsida</taxon>
        <taxon>eudicotyledons</taxon>
        <taxon>Gunneridae</taxon>
        <taxon>Pentapetalae</taxon>
        <taxon>asterids</taxon>
        <taxon>campanulids</taxon>
        <taxon>Asterales</taxon>
        <taxon>Asteraceae</taxon>
        <taxon>Asteroideae</taxon>
        <taxon>Anthemideae</taxon>
        <taxon>Anthemidinae</taxon>
        <taxon>Tanacetum</taxon>
    </lineage>
</organism>
<gene>
    <name evidence="2" type="ORF">Tco_1111981</name>
</gene>
<dbReference type="InterPro" id="IPR012337">
    <property type="entry name" value="RNaseH-like_sf"/>
</dbReference>
<dbReference type="PANTHER" id="PTHR45835">
    <property type="entry name" value="YALI0A06105P"/>
    <property type="match status" value="1"/>
</dbReference>
<keyword evidence="2" id="KW-0808">Transferase</keyword>
<dbReference type="PANTHER" id="PTHR45835:SF103">
    <property type="entry name" value="RNA-DIRECTED DNA POLYMERASE"/>
    <property type="match status" value="1"/>
</dbReference>
<dbReference type="Gene3D" id="3.30.420.10">
    <property type="entry name" value="Ribonuclease H-like superfamily/Ribonuclease H"/>
    <property type="match status" value="1"/>
</dbReference>
<dbReference type="PROSITE" id="PS50994">
    <property type="entry name" value="INTEGRASE"/>
    <property type="match status" value="1"/>
</dbReference>
<evidence type="ECO:0000313" key="2">
    <source>
        <dbReference type="EMBL" id="GJU01643.1"/>
    </source>
</evidence>
<keyword evidence="3" id="KW-1185">Reference proteome</keyword>
<keyword evidence="2" id="KW-0548">Nucleotidyltransferase</keyword>
<reference evidence="2" key="2">
    <citation type="submission" date="2022-01" db="EMBL/GenBank/DDBJ databases">
        <authorList>
            <person name="Yamashiro T."/>
            <person name="Shiraishi A."/>
            <person name="Satake H."/>
            <person name="Nakayama K."/>
        </authorList>
    </citation>
    <scope>NUCLEOTIDE SEQUENCE</scope>
</reference>
<dbReference type="InterPro" id="IPR036397">
    <property type="entry name" value="RNaseH_sf"/>
</dbReference>
<dbReference type="InterPro" id="IPR001584">
    <property type="entry name" value="Integrase_cat-core"/>
</dbReference>
<proteinExistence type="predicted"/>
<accession>A0ABQ5IN89</accession>
<keyword evidence="2" id="KW-0695">RNA-directed DNA polymerase</keyword>
<sequence length="145" mass="16884">MSTTYHPQTDGQSERTIQTLEDMLRTCVMDFGKGWDRHLPLVEFSYNNSYHTSIKATLFEALYGRKCRSPICWAEVGDAQLTSLEIIHETTKKIIQIKKKIEAVRDRQKSYTDRRRKPLEFEVGDKFMLKVSPWKGVIRFGKPVG</sequence>
<dbReference type="SUPFAM" id="SSF53098">
    <property type="entry name" value="Ribonuclease H-like"/>
    <property type="match status" value="1"/>
</dbReference>
<comment type="caution">
    <text evidence="2">The sequence shown here is derived from an EMBL/GenBank/DDBJ whole genome shotgun (WGS) entry which is preliminary data.</text>
</comment>
<dbReference type="GO" id="GO:0003964">
    <property type="term" value="F:RNA-directed DNA polymerase activity"/>
    <property type="evidence" value="ECO:0007669"/>
    <property type="project" value="UniProtKB-KW"/>
</dbReference>
<feature type="domain" description="Integrase catalytic" evidence="1">
    <location>
        <begin position="1"/>
        <end position="66"/>
    </location>
</feature>
<name>A0ABQ5IN89_9ASTR</name>
<protein>
    <submittedName>
        <fullName evidence="2">Reverse transcriptase domain-containing protein</fullName>
    </submittedName>
</protein>
<dbReference type="EMBL" id="BQNB010020984">
    <property type="protein sequence ID" value="GJU01643.1"/>
    <property type="molecule type" value="Genomic_DNA"/>
</dbReference>
<evidence type="ECO:0000259" key="1">
    <source>
        <dbReference type="PROSITE" id="PS50994"/>
    </source>
</evidence>
<reference evidence="2" key="1">
    <citation type="journal article" date="2022" name="Int. J. Mol. Sci.">
        <title>Draft Genome of Tanacetum Coccineum: Genomic Comparison of Closely Related Tanacetum-Family Plants.</title>
        <authorList>
            <person name="Yamashiro T."/>
            <person name="Shiraishi A."/>
            <person name="Nakayama K."/>
            <person name="Satake H."/>
        </authorList>
    </citation>
    <scope>NUCLEOTIDE SEQUENCE</scope>
</reference>